<dbReference type="STRING" id="156889.Mmc1_0161"/>
<organism evidence="2 3">
    <name type="scientific">Magnetococcus marinus (strain ATCC BAA-1437 / JCM 17883 / MC-1)</name>
    <dbReference type="NCBI Taxonomy" id="156889"/>
    <lineage>
        <taxon>Bacteria</taxon>
        <taxon>Pseudomonadati</taxon>
        <taxon>Pseudomonadota</taxon>
        <taxon>Magnetococcia</taxon>
        <taxon>Magnetococcales</taxon>
        <taxon>Magnetococcaceae</taxon>
        <taxon>Magnetococcus</taxon>
    </lineage>
</organism>
<protein>
    <submittedName>
        <fullName evidence="2">Uncharacterized protein</fullName>
    </submittedName>
</protein>
<evidence type="ECO:0000313" key="3">
    <source>
        <dbReference type="Proteomes" id="UP000002586"/>
    </source>
</evidence>
<accession>A0L3Z5</accession>
<dbReference type="KEGG" id="mgm:Mmc1_0161"/>
<sequence length="323" mass="35349">MEPLAWIGIALGTMAVWFLWERGANKPSAPPPPPPQPRRENPKQTVLPPEPKPEPKPKAAPATVTVEAVAEPDIEPIPASPPVAEPCVTPTAEAVPEKEAPPPITPTKPLVEKTVEPVTEPLVEKTVEPVTEPISVAQPKSRANDQKNALSEAKELMLPILSDKYDKSYQGKNPLDENVESRMNPAQQICSCADFVQNRKDYPLGDIRRVCACQALKLTQIRAKSCYEPLVWCAIIGGKQRDLSHFYQTDLLGDPAGIGFIPGGSVVALHTRAPKRGDDQGHATGDYKVFEYDLSSREWLEPAPPIHLAEVAQPMLDDLFNTH</sequence>
<reference evidence="3" key="1">
    <citation type="journal article" date="2009" name="Appl. Environ. Microbiol.">
        <title>Complete genome sequence of the chemolithoautotrophic marine magnetotactic coccus strain MC-1.</title>
        <authorList>
            <person name="Schubbe S."/>
            <person name="Williams T.J."/>
            <person name="Xie G."/>
            <person name="Kiss H.E."/>
            <person name="Brettin T.S."/>
            <person name="Martinez D."/>
            <person name="Ross C.A."/>
            <person name="Schuler D."/>
            <person name="Cox B.L."/>
            <person name="Nealson K.H."/>
            <person name="Bazylinski D.A."/>
        </authorList>
    </citation>
    <scope>NUCLEOTIDE SEQUENCE [LARGE SCALE GENOMIC DNA]</scope>
    <source>
        <strain evidence="3">ATCC BAA-1437 / JCM 17883 / MC-1</strain>
    </source>
</reference>
<gene>
    <name evidence="2" type="ordered locus">Mmc1_0161</name>
</gene>
<dbReference type="EMBL" id="CP000471">
    <property type="protein sequence ID" value="ABK42688.1"/>
    <property type="molecule type" value="Genomic_DNA"/>
</dbReference>
<dbReference type="Proteomes" id="UP000002586">
    <property type="component" value="Chromosome"/>
</dbReference>
<reference evidence="2 3" key="2">
    <citation type="journal article" date="2012" name="Int. J. Syst. Evol. Microbiol.">
        <title>Magnetococcus marinus gen. nov., sp. nov., a marine, magnetotactic bacterium that represents a novel lineage (Magnetococcaceae fam. nov.; Magnetococcales ord. nov.) at the base of the Alphaproteobacteria.</title>
        <authorList>
            <person name="Bazylinski D.A."/>
            <person name="Williams T.J."/>
            <person name="Lefevre C.T."/>
            <person name="Berg R.J."/>
            <person name="Zhang C.L."/>
            <person name="Bowser S.S."/>
            <person name="Dean A.J."/>
            <person name="Beveridge T.J."/>
        </authorList>
    </citation>
    <scope>NUCLEOTIDE SEQUENCE [LARGE SCALE GENOMIC DNA]</scope>
    <source>
        <strain evidence="3">ATCC BAA-1437 / JCM 17883 / MC-1</strain>
    </source>
</reference>
<evidence type="ECO:0000313" key="2">
    <source>
        <dbReference type="EMBL" id="ABK42688.1"/>
    </source>
</evidence>
<dbReference type="eggNOG" id="COG3898">
    <property type="taxonomic scope" value="Bacteria"/>
</dbReference>
<evidence type="ECO:0000256" key="1">
    <source>
        <dbReference type="SAM" id="MobiDB-lite"/>
    </source>
</evidence>
<proteinExistence type="predicted"/>
<name>A0L3Z5_MAGMM</name>
<feature type="compositionally biased region" description="Low complexity" evidence="1">
    <location>
        <begin position="59"/>
        <end position="71"/>
    </location>
</feature>
<keyword evidence="3" id="KW-1185">Reference proteome</keyword>
<dbReference type="HOGENOM" id="CLU_859976_0_0_5"/>
<feature type="region of interest" description="Disordered" evidence="1">
    <location>
        <begin position="23"/>
        <end position="109"/>
    </location>
</feature>
<dbReference type="AlphaFoldDB" id="A0L3Z5"/>